<dbReference type="Pfam" id="PF02932">
    <property type="entry name" value="Neur_chan_memb"/>
    <property type="match status" value="1"/>
</dbReference>
<dbReference type="SUPFAM" id="SSF90112">
    <property type="entry name" value="Neurotransmitter-gated ion-channel transmembrane pore"/>
    <property type="match status" value="1"/>
</dbReference>
<feature type="transmembrane region" description="Helical" evidence="6">
    <location>
        <begin position="143"/>
        <end position="168"/>
    </location>
</feature>
<dbReference type="WBParaSite" id="SSLN_0001594501-mRNA-1">
    <property type="protein sequence ID" value="SSLN_0001594501-mRNA-1"/>
    <property type="gene ID" value="SSLN_0001594501"/>
</dbReference>
<dbReference type="InterPro" id="IPR036719">
    <property type="entry name" value="Neuro-gated_channel_TM_sf"/>
</dbReference>
<dbReference type="SUPFAM" id="SSF63712">
    <property type="entry name" value="Nicotinic receptor ligand binding domain-like"/>
    <property type="match status" value="1"/>
</dbReference>
<dbReference type="InterPro" id="IPR006029">
    <property type="entry name" value="Neurotrans-gated_channel_TM"/>
</dbReference>
<dbReference type="GO" id="GO:0005230">
    <property type="term" value="F:extracellular ligand-gated monoatomic ion channel activity"/>
    <property type="evidence" value="ECO:0007669"/>
    <property type="project" value="InterPro"/>
</dbReference>
<keyword evidence="10" id="KW-1185">Reference proteome</keyword>
<evidence type="ECO:0000313" key="11">
    <source>
        <dbReference type="WBParaSite" id="SSLN_0001594501-mRNA-1"/>
    </source>
</evidence>
<keyword evidence="3 6" id="KW-1133">Transmembrane helix</keyword>
<name>A0A183TFX0_SCHSO</name>
<dbReference type="AlphaFoldDB" id="A0A183TFX0"/>
<dbReference type="InterPro" id="IPR038050">
    <property type="entry name" value="Neuro_actylchol_rec"/>
</dbReference>
<dbReference type="GO" id="GO:0016020">
    <property type="term" value="C:membrane"/>
    <property type="evidence" value="ECO:0007669"/>
    <property type="project" value="UniProtKB-SubCell"/>
</dbReference>
<feature type="region of interest" description="Disordered" evidence="5">
    <location>
        <begin position="235"/>
        <end position="272"/>
    </location>
</feature>
<evidence type="ECO:0000259" key="8">
    <source>
        <dbReference type="Pfam" id="PF02932"/>
    </source>
</evidence>
<dbReference type="Gene3D" id="2.70.170.10">
    <property type="entry name" value="Neurotransmitter-gated ion-channel ligand-binding domain"/>
    <property type="match status" value="1"/>
</dbReference>
<proteinExistence type="predicted"/>
<dbReference type="PANTHER" id="PTHR18945">
    <property type="entry name" value="NEUROTRANSMITTER GATED ION CHANNEL"/>
    <property type="match status" value="1"/>
</dbReference>
<feature type="transmembrane region" description="Helical" evidence="6">
    <location>
        <begin position="113"/>
        <end position="131"/>
    </location>
</feature>
<dbReference type="CDD" id="cd19051">
    <property type="entry name" value="LGIC_TM_cation"/>
    <property type="match status" value="1"/>
</dbReference>
<accession>A0A183TFX0</accession>
<evidence type="ECO:0000256" key="1">
    <source>
        <dbReference type="ARBA" id="ARBA00004141"/>
    </source>
</evidence>
<dbReference type="Proteomes" id="UP000275846">
    <property type="component" value="Unassembled WGS sequence"/>
</dbReference>
<feature type="domain" description="Neurotransmitter-gated ion-channel ligand-binding" evidence="7">
    <location>
        <begin position="1"/>
        <end position="80"/>
    </location>
</feature>
<evidence type="ECO:0000256" key="5">
    <source>
        <dbReference type="SAM" id="MobiDB-lite"/>
    </source>
</evidence>
<dbReference type="InterPro" id="IPR006201">
    <property type="entry name" value="Neur_channel"/>
</dbReference>
<dbReference type="EMBL" id="UYSU01039867">
    <property type="protein sequence ID" value="VDM01754.1"/>
    <property type="molecule type" value="Genomic_DNA"/>
</dbReference>
<evidence type="ECO:0000313" key="9">
    <source>
        <dbReference type="EMBL" id="VDM01754.1"/>
    </source>
</evidence>
<evidence type="ECO:0000256" key="4">
    <source>
        <dbReference type="ARBA" id="ARBA00023136"/>
    </source>
</evidence>
<organism evidence="11">
    <name type="scientific">Schistocephalus solidus</name>
    <name type="common">Tapeworm</name>
    <dbReference type="NCBI Taxonomy" id="70667"/>
    <lineage>
        <taxon>Eukaryota</taxon>
        <taxon>Metazoa</taxon>
        <taxon>Spiralia</taxon>
        <taxon>Lophotrochozoa</taxon>
        <taxon>Platyhelminthes</taxon>
        <taxon>Cestoda</taxon>
        <taxon>Eucestoda</taxon>
        <taxon>Diphyllobothriidea</taxon>
        <taxon>Diphyllobothriidae</taxon>
        <taxon>Schistocephalus</taxon>
    </lineage>
</organism>
<dbReference type="Gene3D" id="1.20.58.390">
    <property type="entry name" value="Neurotransmitter-gated ion-channel transmembrane domain"/>
    <property type="match status" value="1"/>
</dbReference>
<feature type="compositionally biased region" description="Low complexity" evidence="5">
    <location>
        <begin position="258"/>
        <end position="272"/>
    </location>
</feature>
<sequence length="343" mass="38780">TCILKFGSWTYFGDQVNLIVRCADGTSENCSSSAPVDLSEYLPNGEFQLIRAVVQRYAQRYECCDYDFIDIKMEIVIRRRALYYVFNLIVPCILISGMALLVFTLPPDAGEKISLGVTILLSLTMFLQLVADKLPQTSEAIPLIGIYFSCTMILCSLSIVFTVLVLSYHHRSICTEEVPQWLKLVVNHWLAKIVRLERLQGPPNPGQTETFSTSSKSDNEQFLWQDSDSVSREYQETMSKTLSGVMPRSTDGPPTQISPRTPASPTDPSTSSRRFAGWVASVQKQKHQRKQCLPNVLDLEENFRVTALSPLKEPQWHQEVHGETPSRFSSQSLDASIIKQWLF</sequence>
<dbReference type="STRING" id="70667.A0A183TFX0"/>
<evidence type="ECO:0000256" key="6">
    <source>
        <dbReference type="SAM" id="Phobius"/>
    </source>
</evidence>
<reference evidence="11" key="1">
    <citation type="submission" date="2016-06" db="UniProtKB">
        <authorList>
            <consortium name="WormBaseParasite"/>
        </authorList>
    </citation>
    <scope>IDENTIFICATION</scope>
</reference>
<dbReference type="InterPro" id="IPR006202">
    <property type="entry name" value="Neur_chan_lig-bd"/>
</dbReference>
<gene>
    <name evidence="9" type="ORF">SSLN_LOCUS15368</name>
</gene>
<feature type="compositionally biased region" description="Polar residues" evidence="5">
    <location>
        <begin position="206"/>
        <end position="220"/>
    </location>
</feature>
<dbReference type="FunFam" id="1.20.58.390:FF:000073">
    <property type="entry name" value="Neuronal acetylcholine receptor subunit alpha-9-II"/>
    <property type="match status" value="1"/>
</dbReference>
<dbReference type="Pfam" id="PF02931">
    <property type="entry name" value="Neur_chan_LBD"/>
    <property type="match status" value="1"/>
</dbReference>
<evidence type="ECO:0000259" key="7">
    <source>
        <dbReference type="Pfam" id="PF02931"/>
    </source>
</evidence>
<dbReference type="InterPro" id="IPR036734">
    <property type="entry name" value="Neur_chan_lig-bd_sf"/>
</dbReference>
<evidence type="ECO:0000313" key="10">
    <source>
        <dbReference type="Proteomes" id="UP000275846"/>
    </source>
</evidence>
<feature type="transmembrane region" description="Helical" evidence="6">
    <location>
        <begin position="81"/>
        <end position="101"/>
    </location>
</feature>
<feature type="region of interest" description="Disordered" evidence="5">
    <location>
        <begin position="200"/>
        <end position="220"/>
    </location>
</feature>
<dbReference type="GO" id="GO:0004888">
    <property type="term" value="F:transmembrane signaling receptor activity"/>
    <property type="evidence" value="ECO:0007669"/>
    <property type="project" value="InterPro"/>
</dbReference>
<feature type="domain" description="Neurotransmitter-gated ion-channel transmembrane" evidence="8">
    <location>
        <begin position="88"/>
        <end position="265"/>
    </location>
</feature>
<dbReference type="OrthoDB" id="5975154at2759"/>
<reference evidence="9 10" key="2">
    <citation type="submission" date="2018-11" db="EMBL/GenBank/DDBJ databases">
        <authorList>
            <consortium name="Pathogen Informatics"/>
        </authorList>
    </citation>
    <scope>NUCLEOTIDE SEQUENCE [LARGE SCALE GENOMIC DNA]</scope>
    <source>
        <strain evidence="9 10">NST_G2</strain>
    </source>
</reference>
<comment type="subcellular location">
    <subcellularLocation>
        <location evidence="1">Membrane</location>
        <topology evidence="1">Multi-pass membrane protein</topology>
    </subcellularLocation>
</comment>
<evidence type="ECO:0000256" key="3">
    <source>
        <dbReference type="ARBA" id="ARBA00022989"/>
    </source>
</evidence>
<keyword evidence="2 6" id="KW-0812">Transmembrane</keyword>
<keyword evidence="4 6" id="KW-0472">Membrane</keyword>
<protein>
    <submittedName>
        <fullName evidence="11">Neur_chan_memb domain-containing protein</fullName>
    </submittedName>
</protein>
<evidence type="ECO:0000256" key="2">
    <source>
        <dbReference type="ARBA" id="ARBA00022692"/>
    </source>
</evidence>